<keyword evidence="1" id="KW-0732">Signal</keyword>
<gene>
    <name evidence="2" type="ORF">GEV02_21130</name>
</gene>
<protein>
    <submittedName>
        <fullName evidence="2">Uncharacterized protein</fullName>
    </submittedName>
</protein>
<accession>A0A6A7N6I1</accession>
<dbReference type="EMBL" id="WHUG01000009">
    <property type="protein sequence ID" value="MQA40660.1"/>
    <property type="molecule type" value="Genomic_DNA"/>
</dbReference>
<name>A0A6A7N6I1_9BURK</name>
<dbReference type="AlphaFoldDB" id="A0A6A7N6I1"/>
<organism evidence="2 3">
    <name type="scientific">Rugamonas aquatica</name>
    <dbReference type="NCBI Taxonomy" id="2743357"/>
    <lineage>
        <taxon>Bacteria</taxon>
        <taxon>Pseudomonadati</taxon>
        <taxon>Pseudomonadota</taxon>
        <taxon>Betaproteobacteria</taxon>
        <taxon>Burkholderiales</taxon>
        <taxon>Oxalobacteraceae</taxon>
        <taxon>Telluria group</taxon>
        <taxon>Rugamonas</taxon>
    </lineage>
</organism>
<evidence type="ECO:0000313" key="3">
    <source>
        <dbReference type="Proteomes" id="UP000440498"/>
    </source>
</evidence>
<reference evidence="2 3" key="1">
    <citation type="submission" date="2019-10" db="EMBL/GenBank/DDBJ databases">
        <title>Two novel species isolated from a subtropical stream in China.</title>
        <authorList>
            <person name="Lu H."/>
        </authorList>
    </citation>
    <scope>NUCLEOTIDE SEQUENCE [LARGE SCALE GENOMIC DNA]</scope>
    <source>
        <strain evidence="2 3">FT29W</strain>
    </source>
</reference>
<keyword evidence="3" id="KW-1185">Reference proteome</keyword>
<evidence type="ECO:0000313" key="2">
    <source>
        <dbReference type="EMBL" id="MQA40660.1"/>
    </source>
</evidence>
<comment type="caution">
    <text evidence="2">The sequence shown here is derived from an EMBL/GenBank/DDBJ whole genome shotgun (WGS) entry which is preliminary data.</text>
</comment>
<dbReference type="RefSeq" id="WP_152839956.1">
    <property type="nucleotide sequence ID" value="NZ_WHUG01000009.1"/>
</dbReference>
<sequence>MKKYFLPFYLLISIPSLVFSQETPNGLKSLFPSNREPGYEVRSKKSLSGEQREFLAQGAFSSKVNCNNVNVSADYLEQLSDINIQRDLKSSRSDREFVFLGDALLGSIEESNLRKTLVFGKLHDATATLTIWHFKKDGASMILLKENFNQYINKIPAICSLASNDSEKKVLWKFMWIKNDVSYELTIDDMVNEKRMPGYSVQQLTQEIGRLFSKVEE</sequence>
<feature type="chain" id="PRO_5025457767" evidence="1">
    <location>
        <begin position="21"/>
        <end position="217"/>
    </location>
</feature>
<proteinExistence type="predicted"/>
<feature type="signal peptide" evidence="1">
    <location>
        <begin position="1"/>
        <end position="20"/>
    </location>
</feature>
<evidence type="ECO:0000256" key="1">
    <source>
        <dbReference type="SAM" id="SignalP"/>
    </source>
</evidence>
<dbReference type="Proteomes" id="UP000440498">
    <property type="component" value="Unassembled WGS sequence"/>
</dbReference>